<evidence type="ECO:0000256" key="1">
    <source>
        <dbReference type="ARBA" id="ARBA00001971"/>
    </source>
</evidence>
<gene>
    <name evidence="16" type="primary">Cyp29</name>
</gene>
<evidence type="ECO:0000256" key="9">
    <source>
        <dbReference type="ARBA" id="ARBA00022848"/>
    </source>
</evidence>
<keyword evidence="6 14" id="KW-0349">Heme</keyword>
<dbReference type="InterPro" id="IPR036396">
    <property type="entry name" value="Cyt_P450_sf"/>
</dbReference>
<dbReference type="PANTHER" id="PTHR24300:SF376">
    <property type="entry name" value="CYTOCHROME P450 15A1"/>
    <property type="match status" value="1"/>
</dbReference>
<evidence type="ECO:0000256" key="6">
    <source>
        <dbReference type="ARBA" id="ARBA00022617"/>
    </source>
</evidence>
<evidence type="ECO:0000256" key="3">
    <source>
        <dbReference type="ARBA" id="ARBA00004174"/>
    </source>
</evidence>
<accession>A0A068FC06</accession>
<comment type="function">
    <text evidence="2">May be involved in the metabolism of insect hormones and in the breakdown of synthetic insecticides.</text>
</comment>
<keyword evidence="12 15" id="KW-0503">Monooxygenase</keyword>
<keyword evidence="13" id="KW-0472">Membrane</keyword>
<comment type="similarity">
    <text evidence="5 15">Belongs to the cytochrome P450 family.</text>
</comment>
<proteinExistence type="evidence at transcript level"/>
<evidence type="ECO:0000256" key="14">
    <source>
        <dbReference type="PIRSR" id="PIRSR602401-1"/>
    </source>
</evidence>
<dbReference type="InterPro" id="IPR001128">
    <property type="entry name" value="Cyt_P450"/>
</dbReference>
<evidence type="ECO:0000256" key="2">
    <source>
        <dbReference type="ARBA" id="ARBA00003690"/>
    </source>
</evidence>
<protein>
    <submittedName>
        <fullName evidence="16">Cytochrome P450</fullName>
    </submittedName>
</protein>
<dbReference type="GO" id="GO:0008395">
    <property type="term" value="F:steroid hydroxylase activity"/>
    <property type="evidence" value="ECO:0007669"/>
    <property type="project" value="TreeGrafter"/>
</dbReference>
<evidence type="ECO:0000256" key="12">
    <source>
        <dbReference type="ARBA" id="ARBA00023033"/>
    </source>
</evidence>
<keyword evidence="10 15" id="KW-0560">Oxidoreductase</keyword>
<evidence type="ECO:0000256" key="13">
    <source>
        <dbReference type="ARBA" id="ARBA00023136"/>
    </source>
</evidence>
<dbReference type="EMBL" id="KJ702242">
    <property type="protein sequence ID" value="AID61396.1"/>
    <property type="molecule type" value="mRNA"/>
</dbReference>
<comment type="subcellular location">
    <subcellularLocation>
        <location evidence="4">Endoplasmic reticulum membrane</location>
        <topology evidence="4">Peripheral membrane protein</topology>
    </subcellularLocation>
    <subcellularLocation>
        <location evidence="3">Microsome membrane</location>
        <topology evidence="3">Peripheral membrane protein</topology>
    </subcellularLocation>
</comment>
<keyword evidence="8" id="KW-0256">Endoplasmic reticulum</keyword>
<dbReference type="AlphaFoldDB" id="A0A068FC06"/>
<dbReference type="InterPro" id="IPR017972">
    <property type="entry name" value="Cyt_P450_CS"/>
</dbReference>
<keyword evidence="7 14" id="KW-0479">Metal-binding</keyword>
<evidence type="ECO:0000256" key="15">
    <source>
        <dbReference type="RuleBase" id="RU000461"/>
    </source>
</evidence>
<evidence type="ECO:0000256" key="5">
    <source>
        <dbReference type="ARBA" id="ARBA00010617"/>
    </source>
</evidence>
<evidence type="ECO:0000313" key="16">
    <source>
        <dbReference type="EMBL" id="AID61396.1"/>
    </source>
</evidence>
<dbReference type="GO" id="GO:0006082">
    <property type="term" value="P:organic acid metabolic process"/>
    <property type="evidence" value="ECO:0007669"/>
    <property type="project" value="TreeGrafter"/>
</dbReference>
<dbReference type="GO" id="GO:0005506">
    <property type="term" value="F:iron ion binding"/>
    <property type="evidence" value="ECO:0007669"/>
    <property type="project" value="InterPro"/>
</dbReference>
<evidence type="ECO:0000256" key="4">
    <source>
        <dbReference type="ARBA" id="ARBA00004406"/>
    </source>
</evidence>
<dbReference type="InterPro" id="IPR050182">
    <property type="entry name" value="Cytochrome_P450_fam2"/>
</dbReference>
<keyword evidence="9" id="KW-0492">Microsome</keyword>
<organism evidence="16">
    <name type="scientific">Calliphora stygia</name>
    <name type="common">Common brown blowfly</name>
    <dbReference type="NCBI Taxonomy" id="145453"/>
    <lineage>
        <taxon>Eukaryota</taxon>
        <taxon>Metazoa</taxon>
        <taxon>Ecdysozoa</taxon>
        <taxon>Arthropoda</taxon>
        <taxon>Hexapoda</taxon>
        <taxon>Insecta</taxon>
        <taxon>Pterygota</taxon>
        <taxon>Neoptera</taxon>
        <taxon>Endopterygota</taxon>
        <taxon>Diptera</taxon>
        <taxon>Brachycera</taxon>
        <taxon>Muscomorpha</taxon>
        <taxon>Oestroidea</taxon>
        <taxon>Calliphoridae</taxon>
        <taxon>Calliphorinae</taxon>
        <taxon>Calliphora</taxon>
    </lineage>
</organism>
<sequence>MLTLILFGVCVFISLYGLYKFCAYRPEGFPPGPPRIPLFGSYLFMMLSDFKYLHKGVLKFSKWYNSDIVGFFMGPFPVVAVHCAEGVREILNNSDFDGRPQIYLSLMRTPNLQSAGIFFEEGPLWKEQRRFILRYLRDFGFGRRFQELEMIIQEEITDMINIIRNGPKYEHEKPYVKEGGYRILMPYFFSPFSANSVFHIMYNERKPRSEQSQLWQLIRMGMQFQRLADDYGKLIGIMPWIRYIFPQWSAYKPLMESNVFMYKYFEEFIDRHIKTYDETSDRNFLDLYIREMKKAEMEGNAETTTFQRNQFILSLIDFSFPAFTAVGTQLAFLVQYLLLYPEVQTKIQQEVDDIVGSGRLPTLEDRKFCNYTEACIREILRIETLVPSDVPHKAMCDTELLGYKIPKETLVVPSLYVYHNDKRVWGDPENFRPERFLDDHGKLCLNKDVSLPFGAGKRLCAGETFARNMLFLMTAAMCQNFNFVLGPTDKLPDLSTNLSGLITSPKDFWVQLEERK</sequence>
<dbReference type="SUPFAM" id="SSF48264">
    <property type="entry name" value="Cytochrome P450"/>
    <property type="match status" value="1"/>
</dbReference>
<feature type="binding site" description="axial binding residue" evidence="14">
    <location>
        <position position="460"/>
    </location>
    <ligand>
        <name>heme</name>
        <dbReference type="ChEBI" id="CHEBI:30413"/>
    </ligand>
    <ligandPart>
        <name>Fe</name>
        <dbReference type="ChEBI" id="CHEBI:18248"/>
    </ligandPart>
</feature>
<dbReference type="PRINTS" id="PR00463">
    <property type="entry name" value="EP450I"/>
</dbReference>
<keyword evidence="11 14" id="KW-0408">Iron</keyword>
<dbReference type="Pfam" id="PF00067">
    <property type="entry name" value="p450"/>
    <property type="match status" value="1"/>
</dbReference>
<evidence type="ECO:0000256" key="11">
    <source>
        <dbReference type="ARBA" id="ARBA00023004"/>
    </source>
</evidence>
<dbReference type="PROSITE" id="PS00086">
    <property type="entry name" value="CYTOCHROME_P450"/>
    <property type="match status" value="1"/>
</dbReference>
<name>A0A068FC06_CALSG</name>
<comment type="cofactor">
    <cofactor evidence="1 14">
        <name>heme</name>
        <dbReference type="ChEBI" id="CHEBI:30413"/>
    </cofactor>
</comment>
<dbReference type="GO" id="GO:0006805">
    <property type="term" value="P:xenobiotic metabolic process"/>
    <property type="evidence" value="ECO:0007669"/>
    <property type="project" value="TreeGrafter"/>
</dbReference>
<dbReference type="FunFam" id="1.10.630.10:FF:000238">
    <property type="entry name" value="Cytochrome P450 2A6"/>
    <property type="match status" value="1"/>
</dbReference>
<dbReference type="GO" id="GO:0020037">
    <property type="term" value="F:heme binding"/>
    <property type="evidence" value="ECO:0007669"/>
    <property type="project" value="InterPro"/>
</dbReference>
<dbReference type="PRINTS" id="PR00385">
    <property type="entry name" value="P450"/>
</dbReference>
<dbReference type="CDD" id="cd20651">
    <property type="entry name" value="CYP15A1-like"/>
    <property type="match status" value="1"/>
</dbReference>
<dbReference type="PANTHER" id="PTHR24300">
    <property type="entry name" value="CYTOCHROME P450 508A4-RELATED"/>
    <property type="match status" value="1"/>
</dbReference>
<evidence type="ECO:0000256" key="8">
    <source>
        <dbReference type="ARBA" id="ARBA00022824"/>
    </source>
</evidence>
<evidence type="ECO:0000256" key="10">
    <source>
        <dbReference type="ARBA" id="ARBA00023002"/>
    </source>
</evidence>
<dbReference type="Gene3D" id="1.10.630.10">
    <property type="entry name" value="Cytochrome P450"/>
    <property type="match status" value="1"/>
</dbReference>
<reference evidence="16" key="1">
    <citation type="journal article" date="2015" name="BMC Genomics">
        <title>Chemosensory genes identified in the antennal transcriptome of the blowfly Calliphora stygia.</title>
        <authorList>
            <person name="Leitch O.J."/>
            <person name="Papanicolaou A."/>
            <person name="Lennard C."/>
            <person name="Kirkbride K.P."/>
            <person name="Anderson A."/>
        </authorList>
    </citation>
    <scope>NUCLEOTIDE SEQUENCE</scope>
</reference>
<dbReference type="GO" id="GO:0016712">
    <property type="term" value="F:oxidoreductase activity, acting on paired donors, with incorporation or reduction of molecular oxygen, reduced flavin or flavoprotein as one donor, and incorporation of one atom of oxygen"/>
    <property type="evidence" value="ECO:0007669"/>
    <property type="project" value="TreeGrafter"/>
</dbReference>
<evidence type="ECO:0000256" key="7">
    <source>
        <dbReference type="ARBA" id="ARBA00022723"/>
    </source>
</evidence>
<dbReference type="InterPro" id="IPR002401">
    <property type="entry name" value="Cyt_P450_E_grp-I"/>
</dbReference>
<dbReference type="GO" id="GO:0005789">
    <property type="term" value="C:endoplasmic reticulum membrane"/>
    <property type="evidence" value="ECO:0007669"/>
    <property type="project" value="UniProtKB-SubCell"/>
</dbReference>